<dbReference type="HOGENOM" id="CLU_176133_0_0_7"/>
<comment type="similarity">
    <text evidence="1">Belongs to the ribonucleoside diphosphate reductase class-2 family.</text>
</comment>
<dbReference type="NCBIfam" id="TIGR03905">
    <property type="entry name" value="TIGR03905_4_Cys"/>
    <property type="match status" value="1"/>
</dbReference>
<dbReference type="STRING" id="338963.Pcar_3016"/>
<evidence type="ECO:0000256" key="4">
    <source>
        <dbReference type="ARBA" id="ARBA00022741"/>
    </source>
</evidence>
<dbReference type="PROSITE" id="PS51257">
    <property type="entry name" value="PROKAR_LIPOPROTEIN"/>
    <property type="match status" value="1"/>
</dbReference>
<dbReference type="RefSeq" id="WP_011342804.1">
    <property type="nucleotide sequence ID" value="NC_007498.2"/>
</dbReference>
<name>Q3A056_SYNC1</name>
<reference evidence="7 8" key="2">
    <citation type="journal article" date="2012" name="BMC Genomics">
        <title>The genome of Pelobacter carbinolicus reveals surprising metabolic capabilities and physiological features.</title>
        <authorList>
            <person name="Aklujkar M."/>
            <person name="Haveman S.A."/>
            <person name="Didonato R.Jr."/>
            <person name="Chertkov O."/>
            <person name="Han C.S."/>
            <person name="Land M.L."/>
            <person name="Brown P."/>
            <person name="Lovley D.R."/>
        </authorList>
    </citation>
    <scope>NUCLEOTIDE SEQUENCE [LARGE SCALE GENOMIC DNA]</scope>
    <source>
        <strain evidence="8">DSM 2380 / NBRC 103641 / GraBd1</strain>
    </source>
</reference>
<dbReference type="InterPro" id="IPR024434">
    <property type="entry name" value="TSCPD_dom"/>
</dbReference>
<evidence type="ECO:0000256" key="2">
    <source>
        <dbReference type="ARBA" id="ARBA00012274"/>
    </source>
</evidence>
<dbReference type="GO" id="GO:0071897">
    <property type="term" value="P:DNA biosynthetic process"/>
    <property type="evidence" value="ECO:0007669"/>
    <property type="project" value="UniProtKB-KW"/>
</dbReference>
<keyword evidence="4" id="KW-0547">Nucleotide-binding</keyword>
<evidence type="ECO:0000256" key="1">
    <source>
        <dbReference type="ARBA" id="ARBA00007405"/>
    </source>
</evidence>
<accession>Q3A056</accession>
<keyword evidence="8" id="KW-1185">Reference proteome</keyword>
<dbReference type="AlphaFoldDB" id="Q3A056"/>
<proteinExistence type="inferred from homology"/>
<dbReference type="InterPro" id="IPR023806">
    <property type="entry name" value="CHP03905"/>
</dbReference>
<gene>
    <name evidence="7" type="ordered locus">Pcar_3016</name>
</gene>
<sequence length="84" mass="8685">MNIRYQTEKTCAKLIDIQLEGDIVTGVQFTGGCSGNAQGVGALVKNRPIGEVVDLLRGIDCGGKGTSCPDQLAKALQETGTSSS</sequence>
<comment type="catalytic activity">
    <reaction evidence="5">
        <text>a 2'-deoxyribonucleoside 5'-diphosphate + [thioredoxin]-disulfide + H2O = a ribonucleoside 5'-diphosphate + [thioredoxin]-dithiol</text>
        <dbReference type="Rhea" id="RHEA:23252"/>
        <dbReference type="Rhea" id="RHEA-COMP:10698"/>
        <dbReference type="Rhea" id="RHEA-COMP:10700"/>
        <dbReference type="ChEBI" id="CHEBI:15377"/>
        <dbReference type="ChEBI" id="CHEBI:29950"/>
        <dbReference type="ChEBI" id="CHEBI:50058"/>
        <dbReference type="ChEBI" id="CHEBI:57930"/>
        <dbReference type="ChEBI" id="CHEBI:73316"/>
        <dbReference type="EC" id="1.17.4.1"/>
    </reaction>
</comment>
<dbReference type="EC" id="1.17.4.1" evidence="2"/>
<protein>
    <recommendedName>
        <fullName evidence="2">ribonucleoside-diphosphate reductase</fullName>
        <ecNumber evidence="2">1.17.4.1</ecNumber>
    </recommendedName>
</protein>
<evidence type="ECO:0000313" key="8">
    <source>
        <dbReference type="Proteomes" id="UP000002534"/>
    </source>
</evidence>
<keyword evidence="3" id="KW-0237">DNA synthesis</keyword>
<evidence type="ECO:0000256" key="3">
    <source>
        <dbReference type="ARBA" id="ARBA00022634"/>
    </source>
</evidence>
<organism evidence="7 8">
    <name type="scientific">Syntrophotalea carbinolica (strain DSM 2380 / NBRC 103641 / GraBd1)</name>
    <name type="common">Pelobacter carbinolicus</name>
    <dbReference type="NCBI Taxonomy" id="338963"/>
    <lineage>
        <taxon>Bacteria</taxon>
        <taxon>Pseudomonadati</taxon>
        <taxon>Thermodesulfobacteriota</taxon>
        <taxon>Desulfuromonadia</taxon>
        <taxon>Desulfuromonadales</taxon>
        <taxon>Syntrophotaleaceae</taxon>
        <taxon>Syntrophotalea</taxon>
    </lineage>
</organism>
<evidence type="ECO:0000256" key="5">
    <source>
        <dbReference type="ARBA" id="ARBA00047754"/>
    </source>
</evidence>
<feature type="domain" description="TSCPD" evidence="6">
    <location>
        <begin position="6"/>
        <end position="78"/>
    </location>
</feature>
<evidence type="ECO:0000313" key="7">
    <source>
        <dbReference type="EMBL" id="ABA90251.1"/>
    </source>
</evidence>
<reference evidence="8" key="1">
    <citation type="submission" date="2005-10" db="EMBL/GenBank/DDBJ databases">
        <title>Complete sequence of Pelobacter carbinolicus DSM 2380.</title>
        <authorList>
            <person name="Copeland A."/>
            <person name="Lucas S."/>
            <person name="Lapidus A."/>
            <person name="Barry K."/>
            <person name="Detter J.C."/>
            <person name="Glavina T."/>
            <person name="Hammon N."/>
            <person name="Israni S."/>
            <person name="Pitluck S."/>
            <person name="Chertkov O."/>
            <person name="Schmutz J."/>
            <person name="Larimer F."/>
            <person name="Land M."/>
            <person name="Kyrpides N."/>
            <person name="Ivanova N."/>
            <person name="Richardson P."/>
        </authorList>
    </citation>
    <scope>NUCLEOTIDE SEQUENCE [LARGE SCALE GENOMIC DNA]</scope>
    <source>
        <strain evidence="8">DSM 2380 / NBRC 103641 / GraBd1</strain>
    </source>
</reference>
<dbReference type="GO" id="GO:0000166">
    <property type="term" value="F:nucleotide binding"/>
    <property type="evidence" value="ECO:0007669"/>
    <property type="project" value="UniProtKB-KW"/>
</dbReference>
<dbReference type="Proteomes" id="UP000002534">
    <property type="component" value="Chromosome"/>
</dbReference>
<evidence type="ECO:0000259" key="6">
    <source>
        <dbReference type="Pfam" id="PF12637"/>
    </source>
</evidence>
<dbReference type="eggNOG" id="ENOG5032YE7">
    <property type="taxonomic scope" value="Bacteria"/>
</dbReference>
<dbReference type="GO" id="GO:0004748">
    <property type="term" value="F:ribonucleoside-diphosphate reductase activity, thioredoxin disulfide as acceptor"/>
    <property type="evidence" value="ECO:0007669"/>
    <property type="project" value="UniProtKB-EC"/>
</dbReference>
<dbReference type="EMBL" id="CP000142">
    <property type="protein sequence ID" value="ABA90251.1"/>
    <property type="molecule type" value="Genomic_DNA"/>
</dbReference>
<dbReference type="Pfam" id="PF12637">
    <property type="entry name" value="TSCPD"/>
    <property type="match status" value="1"/>
</dbReference>
<dbReference type="OrthoDB" id="9801525at2"/>
<dbReference type="KEGG" id="pca:Pcar_3016"/>